<dbReference type="EMBL" id="CAJNOC010008679">
    <property type="protein sequence ID" value="CAF1119153.1"/>
    <property type="molecule type" value="Genomic_DNA"/>
</dbReference>
<comment type="caution">
    <text evidence="1">The sequence shown here is derived from an EMBL/GenBank/DDBJ whole genome shotgun (WGS) entry which is preliminary data.</text>
</comment>
<keyword evidence="2" id="KW-1185">Reference proteome</keyword>
<feature type="non-terminal residue" evidence="1">
    <location>
        <position position="1"/>
    </location>
</feature>
<reference evidence="1" key="1">
    <citation type="submission" date="2021-02" db="EMBL/GenBank/DDBJ databases">
        <authorList>
            <person name="Nowell W R."/>
        </authorList>
    </citation>
    <scope>NUCLEOTIDE SEQUENCE</scope>
    <source>
        <strain evidence="1">Ploen Becks lab</strain>
    </source>
</reference>
<organism evidence="1 2">
    <name type="scientific">Brachionus calyciflorus</name>
    <dbReference type="NCBI Taxonomy" id="104777"/>
    <lineage>
        <taxon>Eukaryota</taxon>
        <taxon>Metazoa</taxon>
        <taxon>Spiralia</taxon>
        <taxon>Gnathifera</taxon>
        <taxon>Rotifera</taxon>
        <taxon>Eurotatoria</taxon>
        <taxon>Monogononta</taxon>
        <taxon>Pseudotrocha</taxon>
        <taxon>Ploima</taxon>
        <taxon>Brachionidae</taxon>
        <taxon>Brachionus</taxon>
    </lineage>
</organism>
<proteinExistence type="predicted"/>
<gene>
    <name evidence="1" type="ORF">OXX778_LOCUS21968</name>
</gene>
<evidence type="ECO:0000313" key="1">
    <source>
        <dbReference type="EMBL" id="CAF1119153.1"/>
    </source>
</evidence>
<evidence type="ECO:0000313" key="2">
    <source>
        <dbReference type="Proteomes" id="UP000663879"/>
    </source>
</evidence>
<name>A0A814QDG2_9BILA</name>
<dbReference type="Proteomes" id="UP000663879">
    <property type="component" value="Unassembled WGS sequence"/>
</dbReference>
<accession>A0A814QDG2</accession>
<dbReference type="AlphaFoldDB" id="A0A814QDG2"/>
<sequence length="178" mass="21352">SNNFNKKMTLSQEDQLNRLINFLFSFSRKCELIFQNYSVKNLSDKHDLGDYYKNCTNYLNSLVEKCKNYQIKNGGHVKIIPTRKPEILEDEFKGTRLKSLNYINDEIKIYDSLLNEIYDYSNKAENEFKEFKEFLTKELILPLNNWKQNTQETTAKFNKIFNHKNQKELSDFDEKKIF</sequence>
<protein>
    <submittedName>
        <fullName evidence="1">Uncharacterized protein</fullName>
    </submittedName>
</protein>